<protein>
    <submittedName>
        <fullName evidence="5">Helix-turn-helix domain-containing protein</fullName>
    </submittedName>
</protein>
<dbReference type="SUPFAM" id="SSF51182">
    <property type="entry name" value="RmlC-like cupins"/>
    <property type="match status" value="1"/>
</dbReference>
<dbReference type="PROSITE" id="PS01124">
    <property type="entry name" value="HTH_ARAC_FAMILY_2"/>
    <property type="match status" value="1"/>
</dbReference>
<evidence type="ECO:0000259" key="4">
    <source>
        <dbReference type="PROSITE" id="PS01124"/>
    </source>
</evidence>
<evidence type="ECO:0000256" key="2">
    <source>
        <dbReference type="ARBA" id="ARBA00023125"/>
    </source>
</evidence>
<evidence type="ECO:0000313" key="6">
    <source>
        <dbReference type="Proteomes" id="UP000434223"/>
    </source>
</evidence>
<dbReference type="EMBL" id="WNME01000004">
    <property type="protein sequence ID" value="MUB63196.1"/>
    <property type="molecule type" value="Genomic_DNA"/>
</dbReference>
<dbReference type="AlphaFoldDB" id="A0AAW9WEW9"/>
<dbReference type="RefSeq" id="WP_055651651.1">
    <property type="nucleotide sequence ID" value="NZ_CZAZ01000032.1"/>
</dbReference>
<keyword evidence="3" id="KW-0804">Transcription</keyword>
<dbReference type="PROSITE" id="PS00041">
    <property type="entry name" value="HTH_ARAC_FAMILY_1"/>
    <property type="match status" value="1"/>
</dbReference>
<evidence type="ECO:0000256" key="3">
    <source>
        <dbReference type="ARBA" id="ARBA00023163"/>
    </source>
</evidence>
<dbReference type="Proteomes" id="UP000434223">
    <property type="component" value="Unassembled WGS sequence"/>
</dbReference>
<dbReference type="GO" id="GO:0003700">
    <property type="term" value="F:DNA-binding transcription factor activity"/>
    <property type="evidence" value="ECO:0007669"/>
    <property type="project" value="InterPro"/>
</dbReference>
<organism evidence="5 6">
    <name type="scientific">Hungatella hathewayi</name>
    <dbReference type="NCBI Taxonomy" id="154046"/>
    <lineage>
        <taxon>Bacteria</taxon>
        <taxon>Bacillati</taxon>
        <taxon>Bacillota</taxon>
        <taxon>Clostridia</taxon>
        <taxon>Lachnospirales</taxon>
        <taxon>Lachnospiraceae</taxon>
        <taxon>Hungatella</taxon>
    </lineage>
</organism>
<dbReference type="Gene3D" id="1.10.10.60">
    <property type="entry name" value="Homeodomain-like"/>
    <property type="match status" value="2"/>
</dbReference>
<dbReference type="PANTHER" id="PTHR43280:SF2">
    <property type="entry name" value="HTH-TYPE TRANSCRIPTIONAL REGULATOR EXSA"/>
    <property type="match status" value="1"/>
</dbReference>
<comment type="caution">
    <text evidence="5">The sequence shown here is derived from an EMBL/GenBank/DDBJ whole genome shotgun (WGS) entry which is preliminary data.</text>
</comment>
<dbReference type="Gene3D" id="2.60.120.10">
    <property type="entry name" value="Jelly Rolls"/>
    <property type="match status" value="1"/>
</dbReference>
<keyword evidence="1" id="KW-0805">Transcription regulation</keyword>
<keyword evidence="2" id="KW-0238">DNA-binding</keyword>
<dbReference type="SUPFAM" id="SSF46689">
    <property type="entry name" value="Homeodomain-like"/>
    <property type="match status" value="1"/>
</dbReference>
<evidence type="ECO:0000313" key="5">
    <source>
        <dbReference type="EMBL" id="MUB63196.1"/>
    </source>
</evidence>
<evidence type="ECO:0000256" key="1">
    <source>
        <dbReference type="ARBA" id="ARBA00023015"/>
    </source>
</evidence>
<dbReference type="InterPro" id="IPR014710">
    <property type="entry name" value="RmlC-like_jellyroll"/>
</dbReference>
<dbReference type="Pfam" id="PF12833">
    <property type="entry name" value="HTH_18"/>
    <property type="match status" value="1"/>
</dbReference>
<dbReference type="SMART" id="SM00342">
    <property type="entry name" value="HTH_ARAC"/>
    <property type="match status" value="1"/>
</dbReference>
<dbReference type="InterPro" id="IPR018062">
    <property type="entry name" value="HTH_AraC-typ_CS"/>
</dbReference>
<dbReference type="GO" id="GO:0043565">
    <property type="term" value="F:sequence-specific DNA binding"/>
    <property type="evidence" value="ECO:0007669"/>
    <property type="project" value="InterPro"/>
</dbReference>
<feature type="domain" description="HTH araC/xylS-type" evidence="4">
    <location>
        <begin position="186"/>
        <end position="284"/>
    </location>
</feature>
<accession>A0AAW9WEW9</accession>
<dbReference type="InterPro" id="IPR009057">
    <property type="entry name" value="Homeodomain-like_sf"/>
</dbReference>
<dbReference type="InterPro" id="IPR011051">
    <property type="entry name" value="RmlC_Cupin_sf"/>
</dbReference>
<dbReference type="InterPro" id="IPR018060">
    <property type="entry name" value="HTH_AraC"/>
</dbReference>
<dbReference type="PANTHER" id="PTHR43280">
    <property type="entry name" value="ARAC-FAMILY TRANSCRIPTIONAL REGULATOR"/>
    <property type="match status" value="1"/>
</dbReference>
<proteinExistence type="predicted"/>
<sequence length="293" mass="33798">MIETLNKHHETVNYKWVDGVRLYHNIKTDSFPPHWHKEAEIIMPLSNSYGVRVGLSGELNSIEEDEIIIIPPGEMHTIYTPPTGARLIVDVDFTPYMNLRGVGSLINSLSPYRIIRKEENPELSRTLRNYLLLIEEEYNKKDLFCDASIHSLFTSFFVTLGRQDINNLQTDRYKPEQKLQYAEKFADISYYINLHCTEPLRLEDIASYTGFSKFHFCRLFKEFVGCTFHDYVTGCRLAHAQSLLASAATTITEAALQSGFTSLATFNRIFKEKKRCTPTEYRKLLRSSSTGEK</sequence>
<gene>
    <name evidence="5" type="ORF">GNE07_08995</name>
</gene>
<name>A0AAW9WEW9_9FIRM</name>
<reference evidence="5 6" key="1">
    <citation type="submission" date="2019-09" db="EMBL/GenBank/DDBJ databases">
        <title>Draft genome sequencing of Hungatella hathewayi 123Y-2.</title>
        <authorList>
            <person name="Lv Q."/>
            <person name="Li S."/>
        </authorList>
    </citation>
    <scope>NUCLEOTIDE SEQUENCE [LARGE SCALE GENOMIC DNA]</scope>
    <source>
        <strain evidence="5 6">123Y-2</strain>
    </source>
</reference>